<name>A0A2H0WVQ8_9BACT</name>
<sequence>MVNRIHIWCFFCFISFIFFPKPVLGFEFHDHPTKIIIPTLRISLPVSTSKVTYNTWEVSHNKASFGETTAVPGMDGNTVVFAHSMPHLFGDLPKIRKGDQIYLFTDQDWFTYVVFDTYTVQPDDIKALSRKQGYELTLYTCVGKNYQQRFVVKARLTTTILPHVNLEKQKLKSDL</sequence>
<evidence type="ECO:0000256" key="1">
    <source>
        <dbReference type="ARBA" id="ARBA00022801"/>
    </source>
</evidence>
<dbReference type="GO" id="GO:0016787">
    <property type="term" value="F:hydrolase activity"/>
    <property type="evidence" value="ECO:0007669"/>
    <property type="project" value="UniProtKB-KW"/>
</dbReference>
<gene>
    <name evidence="2" type="ORF">COT62_00635</name>
</gene>
<keyword evidence="1" id="KW-0378">Hydrolase</keyword>
<dbReference type="SUPFAM" id="SSF63817">
    <property type="entry name" value="Sortase"/>
    <property type="match status" value="1"/>
</dbReference>
<dbReference type="InterPro" id="IPR005754">
    <property type="entry name" value="Sortase"/>
</dbReference>
<evidence type="ECO:0000313" key="2">
    <source>
        <dbReference type="EMBL" id="PIS16008.1"/>
    </source>
</evidence>
<dbReference type="AlphaFoldDB" id="A0A2H0WVQ8"/>
<evidence type="ECO:0000313" key="3">
    <source>
        <dbReference type="Proteomes" id="UP000231198"/>
    </source>
</evidence>
<evidence type="ECO:0008006" key="4">
    <source>
        <dbReference type="Google" id="ProtNLM"/>
    </source>
</evidence>
<dbReference type="InterPro" id="IPR023365">
    <property type="entry name" value="Sortase_dom-sf"/>
</dbReference>
<dbReference type="CDD" id="cd00004">
    <property type="entry name" value="Sortase"/>
    <property type="match status" value="1"/>
</dbReference>
<accession>A0A2H0WVQ8</accession>
<dbReference type="EMBL" id="PEZG01000016">
    <property type="protein sequence ID" value="PIS16008.1"/>
    <property type="molecule type" value="Genomic_DNA"/>
</dbReference>
<organism evidence="2 3">
    <name type="scientific">Candidatus Roizmanbacteria bacterium CG09_land_8_20_14_0_10_41_9</name>
    <dbReference type="NCBI Taxonomy" id="1974850"/>
    <lineage>
        <taxon>Bacteria</taxon>
        <taxon>Candidatus Roizmaniibacteriota</taxon>
    </lineage>
</organism>
<dbReference type="Gene3D" id="2.40.260.10">
    <property type="entry name" value="Sortase"/>
    <property type="match status" value="1"/>
</dbReference>
<dbReference type="NCBIfam" id="TIGR01076">
    <property type="entry name" value="sortase_fam"/>
    <property type="match status" value="1"/>
</dbReference>
<dbReference type="Proteomes" id="UP000231198">
    <property type="component" value="Unassembled WGS sequence"/>
</dbReference>
<reference evidence="3" key="1">
    <citation type="submission" date="2017-09" db="EMBL/GenBank/DDBJ databases">
        <title>Depth-based differentiation of microbial function through sediment-hosted aquifers and enrichment of novel symbionts in the deep terrestrial subsurface.</title>
        <authorList>
            <person name="Probst A.J."/>
            <person name="Ladd B."/>
            <person name="Jarett J.K."/>
            <person name="Geller-Mcgrath D.E."/>
            <person name="Sieber C.M.K."/>
            <person name="Emerson J.B."/>
            <person name="Anantharaman K."/>
            <person name="Thomas B.C."/>
            <person name="Malmstrom R."/>
            <person name="Stieglmeier M."/>
            <person name="Klingl A."/>
            <person name="Woyke T."/>
            <person name="Ryan C.M."/>
            <person name="Banfield J.F."/>
        </authorList>
    </citation>
    <scope>NUCLEOTIDE SEQUENCE [LARGE SCALE GENOMIC DNA]</scope>
</reference>
<comment type="caution">
    <text evidence="2">The sequence shown here is derived from an EMBL/GenBank/DDBJ whole genome shotgun (WGS) entry which is preliminary data.</text>
</comment>
<dbReference type="Pfam" id="PF04203">
    <property type="entry name" value="Sortase"/>
    <property type="match status" value="1"/>
</dbReference>
<protein>
    <recommendedName>
        <fullName evidence="4">Sortase</fullName>
    </recommendedName>
</protein>
<proteinExistence type="predicted"/>